<proteinExistence type="inferred from homology"/>
<keyword evidence="14" id="KW-1185">Reference proteome</keyword>
<keyword evidence="6" id="KW-0769">Symport</keyword>
<reference evidence="13 14" key="1">
    <citation type="submission" date="2020-02" db="EMBL/GenBank/DDBJ databases">
        <title>Sequencing the genomes of 1000 actinobacteria strains.</title>
        <authorList>
            <person name="Klenk H.-P."/>
        </authorList>
    </citation>
    <scope>NUCLEOTIDE SEQUENCE [LARGE SCALE GENOMIC DNA]</scope>
    <source>
        <strain evidence="13 14">DSM 27960</strain>
    </source>
</reference>
<dbReference type="PANTHER" id="PTHR43045:SF2">
    <property type="entry name" value="INNER MEMBRANE METABOLITE TRANSPORT PROTEIN YHJE"/>
    <property type="match status" value="1"/>
</dbReference>
<evidence type="ECO:0000256" key="6">
    <source>
        <dbReference type="ARBA" id="ARBA00022847"/>
    </source>
</evidence>
<dbReference type="InterPro" id="IPR020846">
    <property type="entry name" value="MFS_dom"/>
</dbReference>
<dbReference type="EMBL" id="JAAMOX010000001">
    <property type="protein sequence ID" value="NIH53196.1"/>
    <property type="molecule type" value="Genomic_DNA"/>
</dbReference>
<gene>
    <name evidence="13" type="ORF">FHX76_001064</name>
</gene>
<dbReference type="Gene3D" id="1.20.1250.20">
    <property type="entry name" value="MFS general substrate transporter like domains"/>
    <property type="match status" value="2"/>
</dbReference>
<dbReference type="SUPFAM" id="SSF103473">
    <property type="entry name" value="MFS general substrate transporter"/>
    <property type="match status" value="1"/>
</dbReference>
<dbReference type="CDD" id="cd17369">
    <property type="entry name" value="MFS_ShiA_like"/>
    <property type="match status" value="1"/>
</dbReference>
<evidence type="ECO:0000256" key="1">
    <source>
        <dbReference type="ARBA" id="ARBA00004651"/>
    </source>
</evidence>
<dbReference type="InterPro" id="IPR036259">
    <property type="entry name" value="MFS_trans_sf"/>
</dbReference>
<evidence type="ECO:0000256" key="7">
    <source>
        <dbReference type="ARBA" id="ARBA00022989"/>
    </source>
</evidence>
<dbReference type="InterPro" id="IPR005828">
    <property type="entry name" value="MFS_sugar_transport-like"/>
</dbReference>
<dbReference type="PROSITE" id="PS50850">
    <property type="entry name" value="MFS"/>
    <property type="match status" value="1"/>
</dbReference>
<dbReference type="PANTHER" id="PTHR43045">
    <property type="entry name" value="SHIKIMATE TRANSPORTER"/>
    <property type="match status" value="1"/>
</dbReference>
<feature type="transmembrane region" description="Helical" evidence="11">
    <location>
        <begin position="91"/>
        <end position="109"/>
    </location>
</feature>
<feature type="domain" description="Major facilitator superfamily (MFS) profile" evidence="12">
    <location>
        <begin position="18"/>
        <end position="430"/>
    </location>
</feature>
<keyword evidence="3" id="KW-0813">Transport</keyword>
<evidence type="ECO:0000256" key="5">
    <source>
        <dbReference type="ARBA" id="ARBA00022692"/>
    </source>
</evidence>
<feature type="transmembrane region" description="Helical" evidence="11">
    <location>
        <begin position="311"/>
        <end position="330"/>
    </location>
</feature>
<evidence type="ECO:0000256" key="10">
    <source>
        <dbReference type="ARBA" id="ARBA00039918"/>
    </source>
</evidence>
<sequence>MVTTATPDTLPQDRARRSTIAAFVGTSIEWYDFYIFGTASALVFAPLFFPGADPVTGLLASFATFWVGFIARPIGGVIFGHLGDRLGRKNVLVTTLLLMGVATTIIGLLPTFETIGIAAPIILVLCRALQGIAVGGEWGGAVLLATENSTELNKGKAGMWVQQGSPVGSILATATFAIAGFSMSNEAFMAWGWRIPFLLSAVLVIVGLVIRLKVEESADFAEVKKTNEVVKVPLATLFGKHTPLVLLGIGASAIGISSAYFTNTFALSWTTSSLGVDRGTMLMVLFCVSILQFIVQPFAPRFSQRLGRTRFMATVLGLNIVMVVPMFLLILTGNPILIGLGLALSIATGASYYAMLSSFLADVFPANIRYTGVSVSYQVCGMLIGGSTPLIAQLLLSASGGTHPWFVAAYYTVLIVLTLVSVLALSKRMSTAKLSLNHI</sequence>
<dbReference type="GO" id="GO:0015293">
    <property type="term" value="F:symporter activity"/>
    <property type="evidence" value="ECO:0007669"/>
    <property type="project" value="UniProtKB-KW"/>
</dbReference>
<protein>
    <recommendedName>
        <fullName evidence="10">Putative proline/betaine transporter</fullName>
    </recommendedName>
</protein>
<feature type="transmembrane region" description="Helical" evidence="11">
    <location>
        <begin position="408"/>
        <end position="426"/>
    </location>
</feature>
<feature type="transmembrane region" description="Helical" evidence="11">
    <location>
        <begin position="281"/>
        <end position="299"/>
    </location>
</feature>
<comment type="caution">
    <text evidence="13">The sequence shown here is derived from an EMBL/GenBank/DDBJ whole genome shotgun (WGS) entry which is preliminary data.</text>
</comment>
<feature type="transmembrane region" description="Helical" evidence="11">
    <location>
        <begin position="58"/>
        <end position="79"/>
    </location>
</feature>
<keyword evidence="4" id="KW-1003">Cell membrane</keyword>
<feature type="transmembrane region" description="Helical" evidence="11">
    <location>
        <begin position="244"/>
        <end position="261"/>
    </location>
</feature>
<dbReference type="InterPro" id="IPR011701">
    <property type="entry name" value="MFS"/>
</dbReference>
<dbReference type="GO" id="GO:0005886">
    <property type="term" value="C:plasma membrane"/>
    <property type="evidence" value="ECO:0007669"/>
    <property type="project" value="UniProtKB-SubCell"/>
</dbReference>
<feature type="transmembrane region" description="Helical" evidence="11">
    <location>
        <begin position="190"/>
        <end position="210"/>
    </location>
</feature>
<comment type="subcellular location">
    <subcellularLocation>
        <location evidence="1">Cell membrane</location>
        <topology evidence="1">Multi-pass membrane protein</topology>
    </subcellularLocation>
</comment>
<keyword evidence="8 11" id="KW-0472">Membrane</keyword>
<evidence type="ECO:0000313" key="14">
    <source>
        <dbReference type="Proteomes" id="UP000541033"/>
    </source>
</evidence>
<comment type="function">
    <text evidence="9">May be a proton symporter involved in the uptake of osmolytes such as proline and glycine betaine.</text>
</comment>
<feature type="transmembrane region" description="Helical" evidence="11">
    <location>
        <begin position="375"/>
        <end position="396"/>
    </location>
</feature>
<dbReference type="FunFam" id="1.20.1250.20:FF:000001">
    <property type="entry name" value="Dicarboxylate MFS transporter"/>
    <property type="match status" value="1"/>
</dbReference>
<evidence type="ECO:0000256" key="3">
    <source>
        <dbReference type="ARBA" id="ARBA00022448"/>
    </source>
</evidence>
<dbReference type="PROSITE" id="PS00217">
    <property type="entry name" value="SUGAR_TRANSPORT_2"/>
    <property type="match status" value="1"/>
</dbReference>
<keyword evidence="7 11" id="KW-1133">Transmembrane helix</keyword>
<evidence type="ECO:0000259" key="12">
    <source>
        <dbReference type="PROSITE" id="PS50850"/>
    </source>
</evidence>
<dbReference type="Pfam" id="PF07690">
    <property type="entry name" value="MFS_1"/>
    <property type="match status" value="1"/>
</dbReference>
<dbReference type="RefSeq" id="WP_167148609.1">
    <property type="nucleotide sequence ID" value="NZ_JAAMOX010000001.1"/>
</dbReference>
<evidence type="ECO:0000313" key="13">
    <source>
        <dbReference type="EMBL" id="NIH53196.1"/>
    </source>
</evidence>
<evidence type="ECO:0000256" key="4">
    <source>
        <dbReference type="ARBA" id="ARBA00022475"/>
    </source>
</evidence>
<feature type="transmembrane region" description="Helical" evidence="11">
    <location>
        <begin position="115"/>
        <end position="145"/>
    </location>
</feature>
<organism evidence="13 14">
    <name type="scientific">Lysinibacter cavernae</name>
    <dbReference type="NCBI Taxonomy" id="1640652"/>
    <lineage>
        <taxon>Bacteria</taxon>
        <taxon>Bacillati</taxon>
        <taxon>Actinomycetota</taxon>
        <taxon>Actinomycetes</taxon>
        <taxon>Micrococcales</taxon>
        <taxon>Microbacteriaceae</taxon>
        <taxon>Lysinibacter</taxon>
    </lineage>
</organism>
<dbReference type="Pfam" id="PF00083">
    <property type="entry name" value="Sugar_tr"/>
    <property type="match status" value="1"/>
</dbReference>
<comment type="similarity">
    <text evidence="2">Belongs to the major facilitator superfamily. Metabolite:H+ Symporter (MHS) family (TC 2.A.1.6) family.</text>
</comment>
<feature type="transmembrane region" description="Helical" evidence="11">
    <location>
        <begin position="336"/>
        <end position="354"/>
    </location>
</feature>
<dbReference type="AlphaFoldDB" id="A0A7X5TS81"/>
<evidence type="ECO:0000256" key="11">
    <source>
        <dbReference type="SAM" id="Phobius"/>
    </source>
</evidence>
<name>A0A7X5TS81_9MICO</name>
<feature type="transmembrane region" description="Helical" evidence="11">
    <location>
        <begin position="166"/>
        <end position="184"/>
    </location>
</feature>
<evidence type="ECO:0000256" key="8">
    <source>
        <dbReference type="ARBA" id="ARBA00023136"/>
    </source>
</evidence>
<dbReference type="Proteomes" id="UP000541033">
    <property type="component" value="Unassembled WGS sequence"/>
</dbReference>
<evidence type="ECO:0000256" key="2">
    <source>
        <dbReference type="ARBA" id="ARBA00008240"/>
    </source>
</evidence>
<accession>A0A7X5TS81</accession>
<evidence type="ECO:0000256" key="9">
    <source>
        <dbReference type="ARBA" id="ARBA00037295"/>
    </source>
</evidence>
<keyword evidence="5 11" id="KW-0812">Transmembrane</keyword>
<dbReference type="InterPro" id="IPR005829">
    <property type="entry name" value="Sugar_transporter_CS"/>
</dbReference>